<dbReference type="EMBL" id="KZ679687">
    <property type="protein sequence ID" value="PTB50872.1"/>
    <property type="molecule type" value="Genomic_DNA"/>
</dbReference>
<proteinExistence type="predicted"/>
<accession>A0A2T4A1C8</accession>
<dbReference type="RefSeq" id="XP_024770549.1">
    <property type="nucleotide sequence ID" value="XM_024913752.1"/>
</dbReference>
<dbReference type="GeneID" id="36622315"/>
<evidence type="ECO:0000313" key="1">
    <source>
        <dbReference type="EMBL" id="PTB50872.1"/>
    </source>
</evidence>
<sequence length="162" mass="17813">MNYWPDEFVVGRVHITSGKGRTGCSTDINTDVLGSEGGFPFSWTFEGSVKCIIVESDSILLQYVIVGIEAVSCPSLLLIASPCSRVYLRKLAACAVMWVERGPASNCRPAHSVIRPRECTATNPPGLTYEVRANGHKRHSLFAPHFAALLFDFFKLNKPTHS</sequence>
<reference evidence="1 2" key="1">
    <citation type="submission" date="2016-07" db="EMBL/GenBank/DDBJ databases">
        <title>Multiple horizontal gene transfer events from other fungi enriched the ability of initially mycotrophic Trichoderma (Ascomycota) to feed on dead plant biomass.</title>
        <authorList>
            <consortium name="DOE Joint Genome Institute"/>
            <person name="Aerts A."/>
            <person name="Atanasova L."/>
            <person name="Chenthamara K."/>
            <person name="Zhang J."/>
            <person name="Grujic M."/>
            <person name="Henrissat B."/>
            <person name="Kuo A."/>
            <person name="Salamov A."/>
            <person name="Lipzen A."/>
            <person name="Labutti K."/>
            <person name="Barry K."/>
            <person name="Miao Y."/>
            <person name="Rahimi M.J."/>
            <person name="Shen Q."/>
            <person name="Grigoriev I.V."/>
            <person name="Kubicek C.P."/>
            <person name="Druzhinina I.S."/>
        </authorList>
    </citation>
    <scope>NUCLEOTIDE SEQUENCE [LARGE SCALE GENOMIC DNA]</scope>
    <source>
        <strain evidence="1 2">CBS 226.95</strain>
    </source>
</reference>
<protein>
    <submittedName>
        <fullName evidence="1">Uncharacterized protein</fullName>
    </submittedName>
</protein>
<gene>
    <name evidence="1" type="ORF">M431DRAFT_246749</name>
</gene>
<dbReference type="AlphaFoldDB" id="A0A2T4A1C8"/>
<evidence type="ECO:0000313" key="2">
    <source>
        <dbReference type="Proteomes" id="UP000241690"/>
    </source>
</evidence>
<organism evidence="1 2">
    <name type="scientific">Trichoderma harzianum CBS 226.95</name>
    <dbReference type="NCBI Taxonomy" id="983964"/>
    <lineage>
        <taxon>Eukaryota</taxon>
        <taxon>Fungi</taxon>
        <taxon>Dikarya</taxon>
        <taxon>Ascomycota</taxon>
        <taxon>Pezizomycotina</taxon>
        <taxon>Sordariomycetes</taxon>
        <taxon>Hypocreomycetidae</taxon>
        <taxon>Hypocreales</taxon>
        <taxon>Hypocreaceae</taxon>
        <taxon>Trichoderma</taxon>
    </lineage>
</organism>
<name>A0A2T4A1C8_TRIHA</name>
<keyword evidence="2" id="KW-1185">Reference proteome</keyword>
<dbReference type="Proteomes" id="UP000241690">
    <property type="component" value="Unassembled WGS sequence"/>
</dbReference>